<keyword evidence="3" id="KW-0378">Hydrolase</keyword>
<dbReference type="InterPro" id="IPR007422">
    <property type="entry name" value="Peptidase_Prp"/>
</dbReference>
<dbReference type="SUPFAM" id="SSF118010">
    <property type="entry name" value="TM1457-like"/>
    <property type="match status" value="1"/>
</dbReference>
<evidence type="ECO:0000256" key="6">
    <source>
        <dbReference type="ARBA" id="ARBA00044538"/>
    </source>
</evidence>
<evidence type="ECO:0000256" key="3">
    <source>
        <dbReference type="ARBA" id="ARBA00022801"/>
    </source>
</evidence>
<dbReference type="GO" id="GO:0006508">
    <property type="term" value="P:proteolysis"/>
    <property type="evidence" value="ECO:0007669"/>
    <property type="project" value="UniProtKB-KW"/>
</dbReference>
<dbReference type="InterPro" id="IPR036764">
    <property type="entry name" value="Peptidase_Prp_sf"/>
</dbReference>
<evidence type="ECO:0000256" key="2">
    <source>
        <dbReference type="ARBA" id="ARBA00022670"/>
    </source>
</evidence>
<dbReference type="CDD" id="cd16332">
    <property type="entry name" value="Prp-like"/>
    <property type="match status" value="1"/>
</dbReference>
<comment type="similarity">
    <text evidence="5">Belongs to the Prp family.</text>
</comment>
<protein>
    <recommendedName>
        <fullName evidence="6">Ribosomal processing cysteine protease Prp</fullName>
    </recommendedName>
</protein>
<dbReference type="GO" id="GO:0008233">
    <property type="term" value="F:peptidase activity"/>
    <property type="evidence" value="ECO:0007669"/>
    <property type="project" value="UniProtKB-KW"/>
</dbReference>
<dbReference type="PANTHER" id="PTHR39178:SF1">
    <property type="entry name" value="RIBOSOMAL-PROCESSING CYSTEINE PROTEASE PRP"/>
    <property type="match status" value="1"/>
</dbReference>
<proteinExistence type="inferred from homology"/>
<evidence type="ECO:0000313" key="7">
    <source>
        <dbReference type="EMBL" id="UQS83444.1"/>
    </source>
</evidence>
<sequence>MIKATFHCNGAGHVTSYQISGHAQSGPYGQDIVCAAVSVVSIGTINSLQEVAGVNPHFTSNDLDGGFLQCAVDYPKITDVMQQNSAITLMDSCYQIMKSIVANYSDFIQIELLT</sequence>
<keyword evidence="1" id="KW-0690">Ribosome biogenesis</keyword>
<dbReference type="Gene3D" id="3.30.70.1490">
    <property type="entry name" value="Cysteine protease Prp"/>
    <property type="match status" value="1"/>
</dbReference>
<dbReference type="Pfam" id="PF04327">
    <property type="entry name" value="Peptidase_Prp"/>
    <property type="match status" value="1"/>
</dbReference>
<dbReference type="EMBL" id="CP093365">
    <property type="protein sequence ID" value="UQS83444.1"/>
    <property type="molecule type" value="Genomic_DNA"/>
</dbReference>
<evidence type="ECO:0000313" key="8">
    <source>
        <dbReference type="Proteomes" id="UP000831947"/>
    </source>
</evidence>
<dbReference type="RefSeq" id="WP_249512670.1">
    <property type="nucleotide sequence ID" value="NZ_CP093365.1"/>
</dbReference>
<evidence type="ECO:0000256" key="4">
    <source>
        <dbReference type="ARBA" id="ARBA00022807"/>
    </source>
</evidence>
<gene>
    <name evidence="7" type="ORF">MOO47_06635</name>
</gene>
<evidence type="ECO:0000256" key="5">
    <source>
        <dbReference type="ARBA" id="ARBA00044503"/>
    </source>
</evidence>
<dbReference type="Proteomes" id="UP000831947">
    <property type="component" value="Chromosome"/>
</dbReference>
<keyword evidence="8" id="KW-1185">Reference proteome</keyword>
<keyword evidence="2 7" id="KW-0645">Protease</keyword>
<organism evidence="7 8">
    <name type="scientific">Bombilactobacillus thymidiniphilus</name>
    <dbReference type="NCBI Taxonomy" id="2923363"/>
    <lineage>
        <taxon>Bacteria</taxon>
        <taxon>Bacillati</taxon>
        <taxon>Bacillota</taxon>
        <taxon>Bacilli</taxon>
        <taxon>Lactobacillales</taxon>
        <taxon>Lactobacillaceae</taxon>
        <taxon>Bombilactobacillus</taxon>
    </lineage>
</organism>
<keyword evidence="4" id="KW-0788">Thiol protease</keyword>
<evidence type="ECO:0000256" key="1">
    <source>
        <dbReference type="ARBA" id="ARBA00022517"/>
    </source>
</evidence>
<reference evidence="7 8" key="1">
    <citation type="journal article" date="2022" name="Int. J. Syst. Evol. Microbiol.">
        <title>Apilactobacillus apisilvae sp. nov., Nicolia spurrieriana gen. nov. sp. nov., Bombilactobacillus folatiphilus sp. nov. and Bombilactobacillus thymidiniphilus sp. nov., four new lactic acid bacterial isolates from stingless bees Tetragonula carbonaria and Austroplebeia australis.</title>
        <authorList>
            <person name="Oliphant S.A."/>
            <person name="Watson-Haigh N.S."/>
            <person name="Sumby K.M."/>
            <person name="Gardner J."/>
            <person name="Groom S."/>
            <person name="Jiranek V."/>
        </authorList>
    </citation>
    <scope>NUCLEOTIDE SEQUENCE [LARGE SCALE GENOMIC DNA]</scope>
    <source>
        <strain evidence="7 8">SG4_A1</strain>
    </source>
</reference>
<name>A0ABY4PCS4_9LACO</name>
<accession>A0ABY4PCS4</accession>
<dbReference type="PANTHER" id="PTHR39178">
    <property type="entry name" value="HYPOTHETICAL RIBOSOME-ASSOCIATED PROTEIN"/>
    <property type="match status" value="1"/>
</dbReference>